<evidence type="ECO:0000313" key="3">
    <source>
        <dbReference type="Proteomes" id="UP000494206"/>
    </source>
</evidence>
<keyword evidence="1" id="KW-0472">Membrane</keyword>
<feature type="transmembrane region" description="Helical" evidence="1">
    <location>
        <begin position="6"/>
        <end position="27"/>
    </location>
</feature>
<evidence type="ECO:0000313" key="2">
    <source>
        <dbReference type="EMBL" id="CAB3402491.1"/>
    </source>
</evidence>
<dbReference type="Pfam" id="PF10912">
    <property type="entry name" value="Glam1"/>
    <property type="match status" value="1"/>
</dbReference>
<comment type="caution">
    <text evidence="2">The sequence shown here is derived from an EMBL/GenBank/DDBJ whole genome shotgun (WGS) entry which is preliminary data.</text>
</comment>
<keyword evidence="3" id="KW-1185">Reference proteome</keyword>
<evidence type="ECO:0000256" key="1">
    <source>
        <dbReference type="SAM" id="Phobius"/>
    </source>
</evidence>
<keyword evidence="1" id="KW-0812">Transmembrane</keyword>
<sequence>MSYPITEPGFAIVLSILGLISGGIQIFNEEDNSMKIPHFLGIGINVIALLGAVHNSPFPLRIIVWLTLINVVIEFLLILILPVLMSSQIASGYTEGLAFLTPKMKELNAEKFNDQERFFMGMTMGYSVEIAFAFAMLIGIMQYVLFNRLYMYAKYLSENGLESKQSMA</sequence>
<dbReference type="InterPro" id="IPR024483">
    <property type="entry name" value="Glam1"/>
</dbReference>
<feature type="transmembrane region" description="Helical" evidence="1">
    <location>
        <begin position="39"/>
        <end position="56"/>
    </location>
</feature>
<dbReference type="OrthoDB" id="5780009at2759"/>
<protein>
    <submittedName>
        <fullName evidence="2">Uncharacterized protein</fullName>
    </submittedName>
</protein>
<dbReference type="Proteomes" id="UP000494206">
    <property type="component" value="Unassembled WGS sequence"/>
</dbReference>
<reference evidence="2 3" key="1">
    <citation type="submission" date="2020-04" db="EMBL/GenBank/DDBJ databases">
        <authorList>
            <person name="Laetsch R D."/>
            <person name="Stevens L."/>
            <person name="Kumar S."/>
            <person name="Blaxter L. M."/>
        </authorList>
    </citation>
    <scope>NUCLEOTIDE SEQUENCE [LARGE SCALE GENOMIC DNA]</scope>
</reference>
<dbReference type="AlphaFoldDB" id="A0A8S1ERC3"/>
<gene>
    <name evidence="2" type="ORF">CBOVIS_LOCUS5100</name>
</gene>
<dbReference type="EMBL" id="CADEPM010000003">
    <property type="protein sequence ID" value="CAB3402491.1"/>
    <property type="molecule type" value="Genomic_DNA"/>
</dbReference>
<accession>A0A8S1ERC3</accession>
<name>A0A8S1ERC3_9PELO</name>
<proteinExistence type="predicted"/>
<dbReference type="PANTHER" id="PTHR35013:SF2">
    <property type="entry name" value="SERPENTINE RECEPTOR, CLASS BC (CLASS B-LIKE)"/>
    <property type="match status" value="1"/>
</dbReference>
<feature type="transmembrane region" description="Helical" evidence="1">
    <location>
        <begin position="62"/>
        <end position="84"/>
    </location>
</feature>
<dbReference type="PANTHER" id="PTHR35013">
    <property type="entry name" value="PROTEIN CBG22618-RELATED"/>
    <property type="match status" value="1"/>
</dbReference>
<organism evidence="2 3">
    <name type="scientific">Caenorhabditis bovis</name>
    <dbReference type="NCBI Taxonomy" id="2654633"/>
    <lineage>
        <taxon>Eukaryota</taxon>
        <taxon>Metazoa</taxon>
        <taxon>Ecdysozoa</taxon>
        <taxon>Nematoda</taxon>
        <taxon>Chromadorea</taxon>
        <taxon>Rhabditida</taxon>
        <taxon>Rhabditina</taxon>
        <taxon>Rhabditomorpha</taxon>
        <taxon>Rhabditoidea</taxon>
        <taxon>Rhabditidae</taxon>
        <taxon>Peloderinae</taxon>
        <taxon>Caenorhabditis</taxon>
    </lineage>
</organism>
<feature type="transmembrane region" description="Helical" evidence="1">
    <location>
        <begin position="126"/>
        <end position="146"/>
    </location>
</feature>
<keyword evidence="1" id="KW-1133">Transmembrane helix</keyword>